<dbReference type="EMBL" id="CAJVPM010000631">
    <property type="protein sequence ID" value="CAG8448383.1"/>
    <property type="molecule type" value="Genomic_DNA"/>
</dbReference>
<dbReference type="Proteomes" id="UP000789860">
    <property type="component" value="Unassembled WGS sequence"/>
</dbReference>
<name>A0ACA9K2N0_9GLOM</name>
<keyword evidence="2" id="KW-1185">Reference proteome</keyword>
<organism evidence="1 2">
    <name type="scientific">Scutellospora calospora</name>
    <dbReference type="NCBI Taxonomy" id="85575"/>
    <lineage>
        <taxon>Eukaryota</taxon>
        <taxon>Fungi</taxon>
        <taxon>Fungi incertae sedis</taxon>
        <taxon>Mucoromycota</taxon>
        <taxon>Glomeromycotina</taxon>
        <taxon>Glomeromycetes</taxon>
        <taxon>Diversisporales</taxon>
        <taxon>Gigasporaceae</taxon>
        <taxon>Scutellospora</taxon>
    </lineage>
</organism>
<gene>
    <name evidence="1" type="ORF">SCALOS_LOCUS1059</name>
</gene>
<protein>
    <submittedName>
        <fullName evidence="1">4052_t:CDS:1</fullName>
    </submittedName>
</protein>
<proteinExistence type="predicted"/>
<comment type="caution">
    <text evidence="1">The sequence shown here is derived from an EMBL/GenBank/DDBJ whole genome shotgun (WGS) entry which is preliminary data.</text>
</comment>
<reference evidence="1" key="1">
    <citation type="submission" date="2021-06" db="EMBL/GenBank/DDBJ databases">
        <authorList>
            <person name="Kallberg Y."/>
            <person name="Tangrot J."/>
            <person name="Rosling A."/>
        </authorList>
    </citation>
    <scope>NUCLEOTIDE SEQUENCE</scope>
    <source>
        <strain evidence="1">AU212A</strain>
    </source>
</reference>
<accession>A0ACA9K2N0</accession>
<evidence type="ECO:0000313" key="2">
    <source>
        <dbReference type="Proteomes" id="UP000789860"/>
    </source>
</evidence>
<sequence>MEKEALDRRLRRLKKAKKTGCLKVINREQIHLEEKNQDIEIKVKNKGDDLALCQQCLRAYRKTILEKERSKKLEESKRLLELEERKKKSRLIVAEIIQKESQKTVYEKNSVNKINDIGSLDEKAGYEAWN</sequence>
<evidence type="ECO:0000313" key="1">
    <source>
        <dbReference type="EMBL" id="CAG8448383.1"/>
    </source>
</evidence>